<reference evidence="11" key="1">
    <citation type="submission" date="2018-05" db="EMBL/GenBank/DDBJ databases">
        <authorList>
            <person name="Lanie J.A."/>
            <person name="Ng W.-L."/>
            <person name="Kazmierczak K.M."/>
            <person name="Andrzejewski T.M."/>
            <person name="Davidsen T.M."/>
            <person name="Wayne K.J."/>
            <person name="Tettelin H."/>
            <person name="Glass J.I."/>
            <person name="Rusch D."/>
            <person name="Podicherti R."/>
            <person name="Tsui H.-C.T."/>
            <person name="Winkler M.E."/>
        </authorList>
    </citation>
    <scope>NUCLEOTIDE SEQUENCE</scope>
</reference>
<sequence>VDAKSSIAYTDVSPEELELRLGTRGIPQALSLTPNVYTETNGGGYDDENIAVRGFTDNYTSFLINGIPVNDMENGNLYFSNWSVLADIGTSVQLQRGQSAVNLATPSVGGTINFVSALPSQDASGSVKYLLGNGNHNKFTVKANTGLIMGGKANLTIALGKRFADSYGGRDGTYSDATSYYLNGSYALNDKNRFEFITLGSPQRHGHAFYSAKLKTWDYEYAKELGDTEATAEDEVGRSYNTEYNTISDAAAAKLGQVARADWMPGSGWNFKETDRYYDNAITARHNYFYRPITQLNHYMKASESLDVITTFLHVGGEGGGTGRYGSFP</sequence>
<keyword evidence="7" id="KW-0406">Ion transport</keyword>
<dbReference type="InterPro" id="IPR036942">
    <property type="entry name" value="Beta-barrel_TonB_sf"/>
</dbReference>
<keyword evidence="9" id="KW-0998">Cell outer membrane</keyword>
<evidence type="ECO:0000256" key="8">
    <source>
        <dbReference type="ARBA" id="ARBA00023136"/>
    </source>
</evidence>
<evidence type="ECO:0000256" key="6">
    <source>
        <dbReference type="ARBA" id="ARBA00023004"/>
    </source>
</evidence>
<evidence type="ECO:0000259" key="10">
    <source>
        <dbReference type="Pfam" id="PF07715"/>
    </source>
</evidence>
<proteinExistence type="predicted"/>
<keyword evidence="2" id="KW-0813">Transport</keyword>
<name>A0A382QTT2_9ZZZZ</name>
<keyword evidence="3" id="KW-0410">Iron transport</keyword>
<keyword evidence="5" id="KW-0732">Signal</keyword>
<gene>
    <name evidence="11" type="ORF">METZ01_LOCUS341164</name>
</gene>
<dbReference type="InterPro" id="IPR039426">
    <property type="entry name" value="TonB-dep_rcpt-like"/>
</dbReference>
<evidence type="ECO:0000256" key="9">
    <source>
        <dbReference type="ARBA" id="ARBA00023237"/>
    </source>
</evidence>
<dbReference type="SUPFAM" id="SSF56935">
    <property type="entry name" value="Porins"/>
    <property type="match status" value="1"/>
</dbReference>
<evidence type="ECO:0000256" key="5">
    <source>
        <dbReference type="ARBA" id="ARBA00022729"/>
    </source>
</evidence>
<dbReference type="Gene3D" id="2.40.170.20">
    <property type="entry name" value="TonB-dependent receptor, beta-barrel domain"/>
    <property type="match status" value="1"/>
</dbReference>
<protein>
    <recommendedName>
        <fullName evidence="10">TonB-dependent receptor plug domain-containing protein</fullName>
    </recommendedName>
</protein>
<feature type="non-terminal residue" evidence="11">
    <location>
        <position position="1"/>
    </location>
</feature>
<dbReference type="PROSITE" id="PS52016">
    <property type="entry name" value="TONB_DEPENDENT_REC_3"/>
    <property type="match status" value="1"/>
</dbReference>
<evidence type="ECO:0000256" key="3">
    <source>
        <dbReference type="ARBA" id="ARBA00022496"/>
    </source>
</evidence>
<dbReference type="GO" id="GO:0015344">
    <property type="term" value="F:siderophore uptake transmembrane transporter activity"/>
    <property type="evidence" value="ECO:0007669"/>
    <property type="project" value="TreeGrafter"/>
</dbReference>
<dbReference type="EMBL" id="UINC01116515">
    <property type="protein sequence ID" value="SVC88310.1"/>
    <property type="molecule type" value="Genomic_DNA"/>
</dbReference>
<dbReference type="AlphaFoldDB" id="A0A382QTT2"/>
<organism evidence="11">
    <name type="scientific">marine metagenome</name>
    <dbReference type="NCBI Taxonomy" id="408172"/>
    <lineage>
        <taxon>unclassified sequences</taxon>
        <taxon>metagenomes</taxon>
        <taxon>ecological metagenomes</taxon>
    </lineage>
</organism>
<evidence type="ECO:0000256" key="7">
    <source>
        <dbReference type="ARBA" id="ARBA00023065"/>
    </source>
</evidence>
<evidence type="ECO:0000256" key="4">
    <source>
        <dbReference type="ARBA" id="ARBA00022692"/>
    </source>
</evidence>
<dbReference type="GO" id="GO:0009279">
    <property type="term" value="C:cell outer membrane"/>
    <property type="evidence" value="ECO:0007669"/>
    <property type="project" value="UniProtKB-SubCell"/>
</dbReference>
<comment type="subcellular location">
    <subcellularLocation>
        <location evidence="1">Cell outer membrane</location>
        <topology evidence="1">Multi-pass membrane protein</topology>
    </subcellularLocation>
</comment>
<dbReference type="PANTHER" id="PTHR32552:SF68">
    <property type="entry name" value="FERRICHROME OUTER MEMBRANE TRANSPORTER_PHAGE RECEPTOR"/>
    <property type="match status" value="1"/>
</dbReference>
<dbReference type="InterPro" id="IPR012910">
    <property type="entry name" value="Plug_dom"/>
</dbReference>
<evidence type="ECO:0000256" key="2">
    <source>
        <dbReference type="ARBA" id="ARBA00022448"/>
    </source>
</evidence>
<feature type="non-terminal residue" evidence="11">
    <location>
        <position position="329"/>
    </location>
</feature>
<keyword evidence="8" id="KW-0472">Membrane</keyword>
<keyword evidence="6" id="KW-0408">Iron</keyword>
<evidence type="ECO:0000256" key="1">
    <source>
        <dbReference type="ARBA" id="ARBA00004571"/>
    </source>
</evidence>
<evidence type="ECO:0000313" key="11">
    <source>
        <dbReference type="EMBL" id="SVC88310.1"/>
    </source>
</evidence>
<dbReference type="PANTHER" id="PTHR32552">
    <property type="entry name" value="FERRICHROME IRON RECEPTOR-RELATED"/>
    <property type="match status" value="1"/>
</dbReference>
<feature type="domain" description="TonB-dependent receptor plug" evidence="10">
    <location>
        <begin position="5"/>
        <end position="111"/>
    </location>
</feature>
<accession>A0A382QTT2</accession>
<dbReference type="Pfam" id="PF07715">
    <property type="entry name" value="Plug"/>
    <property type="match status" value="1"/>
</dbReference>
<keyword evidence="4" id="KW-0812">Transmembrane</keyword>